<feature type="region of interest" description="Disordered" evidence="3">
    <location>
        <begin position="222"/>
        <end position="250"/>
    </location>
</feature>
<dbReference type="EMBL" id="NKQK01000020">
    <property type="protein sequence ID" value="PSS02039.1"/>
    <property type="molecule type" value="Genomic_DNA"/>
</dbReference>
<dbReference type="Gramene" id="PSS02039">
    <property type="protein sequence ID" value="PSS02039"/>
    <property type="gene ID" value="CEY00_Acc23396"/>
</dbReference>
<dbReference type="GO" id="GO:0009630">
    <property type="term" value="P:gravitropism"/>
    <property type="evidence" value="ECO:0007669"/>
    <property type="project" value="InterPro"/>
</dbReference>
<dbReference type="PANTHER" id="PTHR34045">
    <property type="entry name" value="OS03G0406300 PROTEIN"/>
    <property type="match status" value="1"/>
</dbReference>
<comment type="similarity">
    <text evidence="2">Belongs to the LAZY family.</text>
</comment>
<keyword evidence="5" id="KW-1185">Reference proteome</keyword>
<gene>
    <name evidence="4" type="ORF">CEY00_Acc23396</name>
</gene>
<dbReference type="PANTHER" id="PTHR34045:SF11">
    <property type="entry name" value="PH DOMAIN-CONTAINING PROTEIN"/>
    <property type="match status" value="1"/>
</dbReference>
<keyword evidence="1" id="KW-0341">Growth regulation</keyword>
<feature type="compositionally biased region" description="Polar residues" evidence="3">
    <location>
        <begin position="63"/>
        <end position="72"/>
    </location>
</feature>
<feature type="non-terminal residue" evidence="4">
    <location>
        <position position="1"/>
    </location>
</feature>
<feature type="region of interest" description="Disordered" evidence="3">
    <location>
        <begin position="1"/>
        <end position="27"/>
    </location>
</feature>
<organism evidence="4 5">
    <name type="scientific">Actinidia chinensis var. chinensis</name>
    <name type="common">Chinese soft-hair kiwi</name>
    <dbReference type="NCBI Taxonomy" id="1590841"/>
    <lineage>
        <taxon>Eukaryota</taxon>
        <taxon>Viridiplantae</taxon>
        <taxon>Streptophyta</taxon>
        <taxon>Embryophyta</taxon>
        <taxon>Tracheophyta</taxon>
        <taxon>Spermatophyta</taxon>
        <taxon>Magnoliopsida</taxon>
        <taxon>eudicotyledons</taxon>
        <taxon>Gunneridae</taxon>
        <taxon>Pentapetalae</taxon>
        <taxon>asterids</taxon>
        <taxon>Ericales</taxon>
        <taxon>Actinidiaceae</taxon>
        <taxon>Actinidia</taxon>
    </lineage>
</organism>
<accession>A0A2R6Q588</accession>
<dbReference type="GO" id="GO:0040008">
    <property type="term" value="P:regulation of growth"/>
    <property type="evidence" value="ECO:0007669"/>
    <property type="project" value="InterPro"/>
</dbReference>
<evidence type="ECO:0000313" key="5">
    <source>
        <dbReference type="Proteomes" id="UP000241394"/>
    </source>
</evidence>
<feature type="compositionally biased region" description="Polar residues" evidence="3">
    <location>
        <begin position="7"/>
        <end position="27"/>
    </location>
</feature>
<sequence>IFGWMQSKFNGKQGTKKPNSTPANNHTLNEPCKEEFSDWPHGLLAIGTFGNNSLKEDPERCNLQGSQSSSQDHLQDITPEEVLELQKELTLLLHKQVFAESSSKEELETHNLLQLNNFSFTSNSDDDRSNIDMVSGYSEGKCGRLQCSASVILNKEKDVRPDHTKNAFGKKSLYYLLKKKFLCRSGLAPTPSLRDPMPDKSRMEKILRAILHKKIYPHNSSAKATTKKYLETNNNQNTDSDDEMPDTANDGSKWVKTDSEFIVLEI</sequence>
<comment type="caution">
    <text evidence="4">The sequence shown here is derived from an EMBL/GenBank/DDBJ whole genome shotgun (WGS) entry which is preliminary data.</text>
</comment>
<dbReference type="OMA" id="ANDIPQE"/>
<dbReference type="Proteomes" id="UP000241394">
    <property type="component" value="Chromosome LG20"/>
</dbReference>
<feature type="region of interest" description="Disordered" evidence="3">
    <location>
        <begin position="55"/>
        <end position="74"/>
    </location>
</feature>
<proteinExistence type="inferred from homology"/>
<evidence type="ECO:0000256" key="1">
    <source>
        <dbReference type="ARBA" id="ARBA00022604"/>
    </source>
</evidence>
<reference evidence="5" key="2">
    <citation type="journal article" date="2018" name="BMC Genomics">
        <title>A manually annotated Actinidia chinensis var. chinensis (kiwifruit) genome highlights the challenges associated with draft genomes and gene prediction in plants.</title>
        <authorList>
            <person name="Pilkington S.M."/>
            <person name="Crowhurst R."/>
            <person name="Hilario E."/>
            <person name="Nardozza S."/>
            <person name="Fraser L."/>
            <person name="Peng Y."/>
            <person name="Gunaseelan K."/>
            <person name="Simpson R."/>
            <person name="Tahir J."/>
            <person name="Deroles S.C."/>
            <person name="Templeton K."/>
            <person name="Luo Z."/>
            <person name="Davy M."/>
            <person name="Cheng C."/>
            <person name="McNeilage M."/>
            <person name="Scaglione D."/>
            <person name="Liu Y."/>
            <person name="Zhang Q."/>
            <person name="Datson P."/>
            <person name="De Silva N."/>
            <person name="Gardiner S.E."/>
            <person name="Bassett H."/>
            <person name="Chagne D."/>
            <person name="McCallum J."/>
            <person name="Dzierzon H."/>
            <person name="Deng C."/>
            <person name="Wang Y.Y."/>
            <person name="Barron L."/>
            <person name="Manako K."/>
            <person name="Bowen J."/>
            <person name="Foster T.M."/>
            <person name="Erridge Z.A."/>
            <person name="Tiffin H."/>
            <person name="Waite C.N."/>
            <person name="Davies K.M."/>
            <person name="Grierson E.P."/>
            <person name="Laing W.A."/>
            <person name="Kirk R."/>
            <person name="Chen X."/>
            <person name="Wood M."/>
            <person name="Montefiori M."/>
            <person name="Brummell D.A."/>
            <person name="Schwinn K.E."/>
            <person name="Catanach A."/>
            <person name="Fullerton C."/>
            <person name="Li D."/>
            <person name="Meiyalaghan S."/>
            <person name="Nieuwenhuizen N."/>
            <person name="Read N."/>
            <person name="Prakash R."/>
            <person name="Hunter D."/>
            <person name="Zhang H."/>
            <person name="McKenzie M."/>
            <person name="Knabel M."/>
            <person name="Harris A."/>
            <person name="Allan A.C."/>
            <person name="Gleave A."/>
            <person name="Chen A."/>
            <person name="Janssen B.J."/>
            <person name="Plunkett B."/>
            <person name="Ampomah-Dwamena C."/>
            <person name="Voogd C."/>
            <person name="Leif D."/>
            <person name="Lafferty D."/>
            <person name="Souleyre E.J.F."/>
            <person name="Varkonyi-Gasic E."/>
            <person name="Gambi F."/>
            <person name="Hanley J."/>
            <person name="Yao J.L."/>
            <person name="Cheung J."/>
            <person name="David K.M."/>
            <person name="Warren B."/>
            <person name="Marsh K."/>
            <person name="Snowden K.C."/>
            <person name="Lin-Wang K."/>
            <person name="Brian L."/>
            <person name="Martinez-Sanchez M."/>
            <person name="Wang M."/>
            <person name="Ileperuma N."/>
            <person name="Macnee N."/>
            <person name="Campin R."/>
            <person name="McAtee P."/>
            <person name="Drummond R.S.M."/>
            <person name="Espley R.V."/>
            <person name="Ireland H.S."/>
            <person name="Wu R."/>
            <person name="Atkinson R.G."/>
            <person name="Karunairetnam S."/>
            <person name="Bulley S."/>
            <person name="Chunkath S."/>
            <person name="Hanley Z."/>
            <person name="Storey R."/>
            <person name="Thrimawithana A.H."/>
            <person name="Thomson S."/>
            <person name="David C."/>
            <person name="Testolin R."/>
            <person name="Huang H."/>
            <person name="Hellens R.P."/>
            <person name="Schaffer R.J."/>
        </authorList>
    </citation>
    <scope>NUCLEOTIDE SEQUENCE [LARGE SCALE GENOMIC DNA]</scope>
    <source>
        <strain evidence="5">cv. Red5</strain>
    </source>
</reference>
<evidence type="ECO:0000256" key="3">
    <source>
        <dbReference type="SAM" id="MobiDB-lite"/>
    </source>
</evidence>
<dbReference type="AlphaFoldDB" id="A0A2R6Q588"/>
<dbReference type="InterPro" id="IPR044683">
    <property type="entry name" value="LAZY"/>
</dbReference>
<dbReference type="InParanoid" id="A0A2R6Q588"/>
<dbReference type="STRING" id="1590841.A0A2R6Q588"/>
<evidence type="ECO:0000313" key="4">
    <source>
        <dbReference type="EMBL" id="PSS02039.1"/>
    </source>
</evidence>
<evidence type="ECO:0000256" key="2">
    <source>
        <dbReference type="ARBA" id="ARBA00024198"/>
    </source>
</evidence>
<name>A0A2R6Q588_ACTCC</name>
<dbReference type="OrthoDB" id="1729737at2759"/>
<reference evidence="4 5" key="1">
    <citation type="submission" date="2017-07" db="EMBL/GenBank/DDBJ databases">
        <title>An improved, manually edited Actinidia chinensis var. chinensis (kiwifruit) genome highlights the challenges associated with draft genomes and gene prediction in plants.</title>
        <authorList>
            <person name="Pilkington S."/>
            <person name="Crowhurst R."/>
            <person name="Hilario E."/>
            <person name="Nardozza S."/>
            <person name="Fraser L."/>
            <person name="Peng Y."/>
            <person name="Gunaseelan K."/>
            <person name="Simpson R."/>
            <person name="Tahir J."/>
            <person name="Deroles S."/>
            <person name="Templeton K."/>
            <person name="Luo Z."/>
            <person name="Davy M."/>
            <person name="Cheng C."/>
            <person name="Mcneilage M."/>
            <person name="Scaglione D."/>
            <person name="Liu Y."/>
            <person name="Zhang Q."/>
            <person name="Datson P."/>
            <person name="De Silva N."/>
            <person name="Gardiner S."/>
            <person name="Bassett H."/>
            <person name="Chagne D."/>
            <person name="Mccallum J."/>
            <person name="Dzierzon H."/>
            <person name="Deng C."/>
            <person name="Wang Y.-Y."/>
            <person name="Barron N."/>
            <person name="Manako K."/>
            <person name="Bowen J."/>
            <person name="Foster T."/>
            <person name="Erridge Z."/>
            <person name="Tiffin H."/>
            <person name="Waite C."/>
            <person name="Davies K."/>
            <person name="Grierson E."/>
            <person name="Laing W."/>
            <person name="Kirk R."/>
            <person name="Chen X."/>
            <person name="Wood M."/>
            <person name="Montefiori M."/>
            <person name="Brummell D."/>
            <person name="Schwinn K."/>
            <person name="Catanach A."/>
            <person name="Fullerton C."/>
            <person name="Li D."/>
            <person name="Meiyalaghan S."/>
            <person name="Nieuwenhuizen N."/>
            <person name="Read N."/>
            <person name="Prakash R."/>
            <person name="Hunter D."/>
            <person name="Zhang H."/>
            <person name="Mckenzie M."/>
            <person name="Knabel M."/>
            <person name="Harris A."/>
            <person name="Allan A."/>
            <person name="Chen A."/>
            <person name="Janssen B."/>
            <person name="Plunkett B."/>
            <person name="Dwamena C."/>
            <person name="Voogd C."/>
            <person name="Leif D."/>
            <person name="Lafferty D."/>
            <person name="Souleyre E."/>
            <person name="Varkonyi-Gasic E."/>
            <person name="Gambi F."/>
            <person name="Hanley J."/>
            <person name="Yao J.-L."/>
            <person name="Cheung J."/>
            <person name="David K."/>
            <person name="Warren B."/>
            <person name="Marsh K."/>
            <person name="Snowden K."/>
            <person name="Lin-Wang K."/>
            <person name="Brian L."/>
            <person name="Martinez-Sanchez M."/>
            <person name="Wang M."/>
            <person name="Ileperuma N."/>
            <person name="Macnee N."/>
            <person name="Campin R."/>
            <person name="Mcatee P."/>
            <person name="Drummond R."/>
            <person name="Espley R."/>
            <person name="Ireland H."/>
            <person name="Wu R."/>
            <person name="Atkinson R."/>
            <person name="Karunairetnam S."/>
            <person name="Bulley S."/>
            <person name="Chunkath S."/>
            <person name="Hanley Z."/>
            <person name="Storey R."/>
            <person name="Thrimawithana A."/>
            <person name="Thomson S."/>
            <person name="David C."/>
            <person name="Testolin R."/>
        </authorList>
    </citation>
    <scope>NUCLEOTIDE SEQUENCE [LARGE SCALE GENOMIC DNA]</scope>
    <source>
        <strain evidence="5">cv. Red5</strain>
        <tissue evidence="4">Young leaf</tissue>
    </source>
</reference>
<protein>
    <submittedName>
        <fullName evidence="4">Uncharacterized protein</fullName>
    </submittedName>
</protein>